<reference evidence="10" key="1">
    <citation type="submission" date="2017-09" db="EMBL/GenBank/DDBJ databases">
        <title>Depth-based differentiation of microbial function through sediment-hosted aquifers and enrichment of novel symbionts in the deep terrestrial subsurface.</title>
        <authorList>
            <person name="Probst A.J."/>
            <person name="Ladd B."/>
            <person name="Jarett J.K."/>
            <person name="Geller-Mcgrath D.E."/>
            <person name="Sieber C.M.K."/>
            <person name="Emerson J.B."/>
            <person name="Anantharaman K."/>
            <person name="Thomas B.C."/>
            <person name="Malmstrom R."/>
            <person name="Stieglmeier M."/>
            <person name="Klingl A."/>
            <person name="Woyke T."/>
            <person name="Ryan C.M."/>
            <person name="Banfield J.F."/>
        </authorList>
    </citation>
    <scope>NUCLEOTIDE SEQUENCE [LARGE SCALE GENOMIC DNA]</scope>
</reference>
<protein>
    <recommendedName>
        <fullName evidence="8">50S ribosomal protein L22</fullName>
    </recommendedName>
</protein>
<dbReference type="GO" id="GO:0015934">
    <property type="term" value="C:large ribosomal subunit"/>
    <property type="evidence" value="ECO:0007669"/>
    <property type="project" value="InterPro"/>
</dbReference>
<dbReference type="CDD" id="cd00336">
    <property type="entry name" value="Ribosomal_L22"/>
    <property type="match status" value="1"/>
</dbReference>
<evidence type="ECO:0000256" key="1">
    <source>
        <dbReference type="ARBA" id="ARBA00009451"/>
    </source>
</evidence>
<keyword evidence="2 7" id="KW-0699">rRNA-binding</keyword>
<dbReference type="InterPro" id="IPR047867">
    <property type="entry name" value="Ribosomal_uL22_bac/org-type"/>
</dbReference>
<dbReference type="GO" id="GO:0003735">
    <property type="term" value="F:structural constituent of ribosome"/>
    <property type="evidence" value="ECO:0007669"/>
    <property type="project" value="InterPro"/>
</dbReference>
<comment type="function">
    <text evidence="8">This protein binds specifically to 23S rRNA; its binding is stimulated by other ribosomal proteins, e.g., L4, L17, and L20. It is important during the early stages of 50S assembly. It makes multiple contacts with different domains of the 23S rRNA in the assembled 50S subunit and ribosome.</text>
</comment>
<dbReference type="SUPFAM" id="SSF54843">
    <property type="entry name" value="Ribosomal protein L22"/>
    <property type="match status" value="1"/>
</dbReference>
<evidence type="ECO:0000256" key="6">
    <source>
        <dbReference type="RuleBase" id="RU004005"/>
    </source>
</evidence>
<dbReference type="AlphaFoldDB" id="A0A2M7X3S5"/>
<dbReference type="InterPro" id="IPR036394">
    <property type="entry name" value="Ribosomal_uL22_sf"/>
</dbReference>
<name>A0A2M7X3S5_UNCKA</name>
<keyword evidence="4 6" id="KW-0689">Ribosomal protein</keyword>
<dbReference type="GO" id="GO:0006412">
    <property type="term" value="P:translation"/>
    <property type="evidence" value="ECO:0007669"/>
    <property type="project" value="InterPro"/>
</dbReference>
<dbReference type="Proteomes" id="UP000230683">
    <property type="component" value="Unassembled WGS sequence"/>
</dbReference>
<evidence type="ECO:0000313" key="10">
    <source>
        <dbReference type="Proteomes" id="UP000230683"/>
    </source>
</evidence>
<sequence>MNNEVVIKSKYMNAKVSMSKAIDIARFVRGMRVADALNFLHYNKRKASDIIFETLKSAIANASHNYKVESKDLFVQDVLLGPGHTRKWRRFAAKGRTNQLLRRTSNVTVILGVSSPKLEKKEATNE</sequence>
<proteinExistence type="inferred from homology"/>
<organism evidence="9 10">
    <name type="scientific">candidate division WWE3 bacterium CG_4_9_14_3_um_filter_34_6</name>
    <dbReference type="NCBI Taxonomy" id="1975079"/>
    <lineage>
        <taxon>Bacteria</taxon>
        <taxon>Katanobacteria</taxon>
    </lineage>
</organism>
<evidence type="ECO:0000256" key="7">
    <source>
        <dbReference type="RuleBase" id="RU004006"/>
    </source>
</evidence>
<dbReference type="InterPro" id="IPR005727">
    <property type="entry name" value="Ribosomal_uL22_bac/chlpt-type"/>
</dbReference>
<evidence type="ECO:0000313" key="9">
    <source>
        <dbReference type="EMBL" id="PJA40631.1"/>
    </source>
</evidence>
<dbReference type="PANTHER" id="PTHR13501:SF8">
    <property type="entry name" value="LARGE RIBOSOMAL SUBUNIT PROTEIN UL22M"/>
    <property type="match status" value="1"/>
</dbReference>
<dbReference type="GO" id="GO:0019843">
    <property type="term" value="F:rRNA binding"/>
    <property type="evidence" value="ECO:0007669"/>
    <property type="project" value="UniProtKB-KW"/>
</dbReference>
<comment type="similarity">
    <text evidence="1 6">Belongs to the universal ribosomal protein uL22 family.</text>
</comment>
<keyword evidence="3 7" id="KW-0694">RNA-binding</keyword>
<dbReference type="Pfam" id="PF00237">
    <property type="entry name" value="Ribosomal_L22"/>
    <property type="match status" value="1"/>
</dbReference>
<evidence type="ECO:0000256" key="8">
    <source>
        <dbReference type="RuleBase" id="RU004008"/>
    </source>
</evidence>
<evidence type="ECO:0000256" key="5">
    <source>
        <dbReference type="ARBA" id="ARBA00023274"/>
    </source>
</evidence>
<comment type="caution">
    <text evidence="9">The sequence shown here is derived from an EMBL/GenBank/DDBJ whole genome shotgun (WGS) entry which is preliminary data.</text>
</comment>
<keyword evidence="5 6" id="KW-0687">Ribonucleoprotein</keyword>
<evidence type="ECO:0000256" key="4">
    <source>
        <dbReference type="ARBA" id="ARBA00022980"/>
    </source>
</evidence>
<dbReference type="PANTHER" id="PTHR13501">
    <property type="entry name" value="CHLOROPLAST 50S RIBOSOMAL PROTEIN L22-RELATED"/>
    <property type="match status" value="1"/>
</dbReference>
<evidence type="ECO:0000256" key="2">
    <source>
        <dbReference type="ARBA" id="ARBA00022730"/>
    </source>
</evidence>
<dbReference type="InterPro" id="IPR001063">
    <property type="entry name" value="Ribosomal_uL22"/>
</dbReference>
<comment type="subunit">
    <text evidence="7">Part of the 50S ribosomal subunit.</text>
</comment>
<accession>A0A2M7X3S5</accession>
<dbReference type="Gene3D" id="3.90.470.10">
    <property type="entry name" value="Ribosomal protein L22/L17"/>
    <property type="match status" value="1"/>
</dbReference>
<dbReference type="NCBIfam" id="TIGR01044">
    <property type="entry name" value="rplV_bact"/>
    <property type="match status" value="1"/>
</dbReference>
<dbReference type="EMBL" id="PFWY01000084">
    <property type="protein sequence ID" value="PJA40631.1"/>
    <property type="molecule type" value="Genomic_DNA"/>
</dbReference>
<gene>
    <name evidence="9" type="ORF">CO178_01890</name>
</gene>
<evidence type="ECO:0000256" key="3">
    <source>
        <dbReference type="ARBA" id="ARBA00022884"/>
    </source>
</evidence>